<dbReference type="KEGG" id="pay:PAU_01552"/>
<reference evidence="2" key="3">
    <citation type="submission" date="2008-09" db="EMBL/GenBank/DDBJ databases">
        <authorList>
            <person name="Thomson N.R."/>
        </authorList>
    </citation>
    <scope>NUCLEOTIDE SEQUENCE</scope>
    <source>
        <strain evidence="2">ATCC 43949</strain>
    </source>
</reference>
<dbReference type="STRING" id="291112.PAU_01552"/>
<protein>
    <submittedName>
        <fullName evidence="2">Uncharacterized protein</fullName>
    </submittedName>
</protein>
<evidence type="ECO:0000313" key="1">
    <source>
        <dbReference type="EMBL" id="CAQ83644.1"/>
    </source>
</evidence>
<name>B6VKT4_PHOAA</name>
<evidence type="ECO:0000313" key="2">
    <source>
        <dbReference type="EMBL" id="CAR66764.1"/>
    </source>
</evidence>
<dbReference type="Proteomes" id="UP000002747">
    <property type="component" value="Chromosome"/>
</dbReference>
<reference evidence="2" key="1">
    <citation type="journal article" date="2008" name="Proc. Natl. Acad. Sci. U.S.A.">
        <title>Rapid virulence annotation (RVA): identification of virulence factors using a bacterial genome library and multiple invertebrate hosts.</title>
        <authorList>
            <person name="Waterfield N.R."/>
            <person name="Sanchez-Contreras M."/>
            <person name="Eleftherianos I."/>
            <person name="Dowling A."/>
            <person name="Wilkinson P."/>
            <person name="Parkhill J."/>
            <person name="Thomson N."/>
            <person name="Reynolds S.E."/>
            <person name="Bode H.B."/>
            <person name="Dorus S."/>
            <person name="Ffrench-Constant R.H."/>
        </authorList>
    </citation>
    <scope>NUCLEOTIDE SEQUENCE</scope>
    <source>
        <strain evidence="2">ATCC 43949</strain>
    </source>
</reference>
<sequence>MGIYSKSDKDYINSFDPEVKNMLYKHILQPNKWDK</sequence>
<dbReference type="AlphaFoldDB" id="B6VKT4"/>
<organism evidence="2">
    <name type="scientific">Photorhabdus asymbiotica subsp. asymbiotica (strain ATCC 43949 / 3105-77)</name>
    <name type="common">Xenorhabdus luminescens (strain 2)</name>
    <dbReference type="NCBI Taxonomy" id="553480"/>
    <lineage>
        <taxon>Bacteria</taxon>
        <taxon>Pseudomonadati</taxon>
        <taxon>Pseudomonadota</taxon>
        <taxon>Gammaproteobacteria</taxon>
        <taxon>Enterobacterales</taxon>
        <taxon>Morganellaceae</taxon>
        <taxon>Photorhabdus</taxon>
    </lineage>
</organism>
<evidence type="ECO:0000313" key="3">
    <source>
        <dbReference type="Proteomes" id="UP000002747"/>
    </source>
</evidence>
<dbReference type="EMBL" id="FM162591">
    <property type="protein sequence ID" value="CAQ83644.1"/>
    <property type="molecule type" value="Genomic_DNA"/>
</dbReference>
<reference evidence="1 3" key="4">
    <citation type="journal article" date="2009" name="BMC Genomics">
        <title>Comparative genomics of the emerging human pathogen Photorhabdus asymbiotica with the insect pathogen Photorhabdus luminescens.</title>
        <authorList>
            <person name="Wilkinson P."/>
            <person name="Waterfield N.R."/>
            <person name="Crossman L."/>
            <person name="Corton C."/>
            <person name="Sanchez-Contreras M."/>
            <person name="Vlisidou I."/>
            <person name="Barron A."/>
            <person name="Bignell A."/>
            <person name="Clark L."/>
            <person name="Ormond D."/>
            <person name="Mayho M."/>
            <person name="Bason N."/>
            <person name="Smith F."/>
            <person name="Simmonds M."/>
            <person name="Churcher C."/>
            <person name="Harris D."/>
            <person name="Thompson N.R."/>
            <person name="Quail M."/>
            <person name="Parkhill J."/>
            <person name="ffrench-Constant R.H."/>
        </authorList>
    </citation>
    <scope>NUCLEOTIDE SEQUENCE [LARGE SCALE GENOMIC DNA]</scope>
    <source>
        <strain evidence="3">ATCC 43949 / 3105-77</strain>
        <strain evidence="1">ATCC43949</strain>
    </source>
</reference>
<dbReference type="EMBL" id="FM211046">
    <property type="protein sequence ID" value="CAR66764.1"/>
    <property type="molecule type" value="Genomic_DNA"/>
</dbReference>
<dbReference type="GO" id="GO:0016829">
    <property type="term" value="F:lyase activity"/>
    <property type="evidence" value="ECO:0007669"/>
    <property type="project" value="UniProtKB-KW"/>
</dbReference>
<reference evidence="1" key="2">
    <citation type="submission" date="2008-05" db="EMBL/GenBank/DDBJ databases">
        <authorList>
            <person name="Crossman L.C."/>
        </authorList>
    </citation>
    <scope>NUCLEOTIDE SEQUENCE</scope>
    <source>
        <strain evidence="1">ATCC43949</strain>
    </source>
</reference>
<keyword evidence="2" id="KW-0456">Lyase</keyword>
<accession>C7BRS4</accession>
<accession>B6VKT4</accession>
<proteinExistence type="predicted"/>
<gene>
    <name evidence="1" type="ordered locus">PAU_01552</name>
    <name evidence="2" type="ORF">PA-RVA4-3932</name>
</gene>